<dbReference type="Proteomes" id="UP001497392">
    <property type="component" value="Unassembled WGS sequence"/>
</dbReference>
<organism evidence="2 3">
    <name type="scientific">Coccomyxa viridis</name>
    <dbReference type="NCBI Taxonomy" id="1274662"/>
    <lineage>
        <taxon>Eukaryota</taxon>
        <taxon>Viridiplantae</taxon>
        <taxon>Chlorophyta</taxon>
        <taxon>core chlorophytes</taxon>
        <taxon>Trebouxiophyceae</taxon>
        <taxon>Trebouxiophyceae incertae sedis</taxon>
        <taxon>Coccomyxaceae</taxon>
        <taxon>Coccomyxa</taxon>
    </lineage>
</organism>
<evidence type="ECO:0000259" key="1">
    <source>
        <dbReference type="Pfam" id="PF00210"/>
    </source>
</evidence>
<gene>
    <name evidence="2" type="primary">g13254</name>
    <name evidence="2" type="ORF">VP750_LOCUS11751</name>
</gene>
<dbReference type="Gene3D" id="1.20.1260.10">
    <property type="match status" value="1"/>
</dbReference>
<dbReference type="InterPro" id="IPR012347">
    <property type="entry name" value="Ferritin-like"/>
</dbReference>
<dbReference type="EMBL" id="CAXHTA020000021">
    <property type="protein sequence ID" value="CAL5229845.1"/>
    <property type="molecule type" value="Genomic_DNA"/>
</dbReference>
<comment type="caution">
    <text evidence="2">The sequence shown here is derived from an EMBL/GenBank/DDBJ whole genome shotgun (WGS) entry which is preliminary data.</text>
</comment>
<dbReference type="InterPro" id="IPR009078">
    <property type="entry name" value="Ferritin-like_SF"/>
</dbReference>
<evidence type="ECO:0000313" key="2">
    <source>
        <dbReference type="EMBL" id="CAL5229845.1"/>
    </source>
</evidence>
<evidence type="ECO:0000313" key="3">
    <source>
        <dbReference type="Proteomes" id="UP001497392"/>
    </source>
</evidence>
<name>A0ABP1GEW5_9CHLO</name>
<proteinExistence type="predicted"/>
<dbReference type="Pfam" id="PF00210">
    <property type="entry name" value="Ferritin"/>
    <property type="match status" value="1"/>
</dbReference>
<keyword evidence="3" id="KW-1185">Reference proteome</keyword>
<sequence>MQARATLKQILEKLVGSMASGSSSSDFVGKKEAQIEDELEYLDKAKPGDPKTPFARDSFLKDAMVDKLNEALTYKFNSAHIFDSAAAYFGSDNVGLCGIAWYFKVASVAEKADAYKVIAFLNSRGAPVRWGKVTEPPPCSEWHKKGKDATEIVKRAFEKTLAIAKVGLECELKMGKLAQENSDVHTGFFLGCFSEQKARILHVRRDAALLNQESQLPVQAQKIHCLSTLAQKIHCLSTLVAHLKCVEGNHHAIKHLDCEMERKVECCAKAAGVEAVICCRLQMGVCKRLWLTESFMPSWKFIEEKVEGRAGGLEV</sequence>
<feature type="domain" description="Ferritin/DPS" evidence="1">
    <location>
        <begin position="66"/>
        <end position="160"/>
    </location>
</feature>
<dbReference type="InterPro" id="IPR008331">
    <property type="entry name" value="Ferritin_DPS_dom"/>
</dbReference>
<protein>
    <submittedName>
        <fullName evidence="2">G13254 protein</fullName>
    </submittedName>
</protein>
<accession>A0ABP1GEW5</accession>
<reference evidence="2 3" key="1">
    <citation type="submission" date="2024-06" db="EMBL/GenBank/DDBJ databases">
        <authorList>
            <person name="Kraege A."/>
            <person name="Thomma B."/>
        </authorList>
    </citation>
    <scope>NUCLEOTIDE SEQUENCE [LARGE SCALE GENOMIC DNA]</scope>
</reference>
<dbReference type="SUPFAM" id="SSF47240">
    <property type="entry name" value="Ferritin-like"/>
    <property type="match status" value="1"/>
</dbReference>